<organism evidence="2 3">
    <name type="scientific">Paucilactobacillus nenjiangensis</name>
    <dbReference type="NCBI Taxonomy" id="1296540"/>
    <lineage>
        <taxon>Bacteria</taxon>
        <taxon>Bacillati</taxon>
        <taxon>Bacillota</taxon>
        <taxon>Bacilli</taxon>
        <taxon>Lactobacillales</taxon>
        <taxon>Lactobacillaceae</taxon>
        <taxon>Paucilactobacillus</taxon>
    </lineage>
</organism>
<proteinExistence type="predicted"/>
<evidence type="ECO:0000313" key="3">
    <source>
        <dbReference type="Proteomes" id="UP000325295"/>
    </source>
</evidence>
<name>A0A5P1X2T3_9LACO</name>
<dbReference type="AlphaFoldDB" id="A0A5P1X2T3"/>
<dbReference type="InterPro" id="IPR009078">
    <property type="entry name" value="Ferritin-like_SF"/>
</dbReference>
<dbReference type="Proteomes" id="UP000325295">
    <property type="component" value="Chromosome"/>
</dbReference>
<protein>
    <submittedName>
        <fullName evidence="2">Ribonucleoside-diphosphate reductase</fullName>
    </submittedName>
</protein>
<accession>A0A5P1X2T3</accession>
<dbReference type="KEGG" id="lnn:F0161_10400"/>
<evidence type="ECO:0000256" key="1">
    <source>
        <dbReference type="ARBA" id="ARBA00001962"/>
    </source>
</evidence>
<gene>
    <name evidence="2" type="ORF">F0161_10400</name>
</gene>
<comment type="cofactor">
    <cofactor evidence="1">
        <name>Fe cation</name>
        <dbReference type="ChEBI" id="CHEBI:24875"/>
    </cofactor>
</comment>
<dbReference type="InterPro" id="IPR000358">
    <property type="entry name" value="RNR_small_fam"/>
</dbReference>
<keyword evidence="3" id="KW-1185">Reference proteome</keyword>
<dbReference type="RefSeq" id="WP_150204529.1">
    <property type="nucleotide sequence ID" value="NZ_CP043939.1"/>
</dbReference>
<dbReference type="GO" id="GO:0016491">
    <property type="term" value="F:oxidoreductase activity"/>
    <property type="evidence" value="ECO:0007669"/>
    <property type="project" value="InterPro"/>
</dbReference>
<dbReference type="Gene3D" id="1.10.620.20">
    <property type="entry name" value="Ribonucleotide Reductase, subunit A"/>
    <property type="match status" value="1"/>
</dbReference>
<dbReference type="EMBL" id="CP043939">
    <property type="protein sequence ID" value="QER68210.1"/>
    <property type="molecule type" value="Genomic_DNA"/>
</dbReference>
<dbReference type="InterPro" id="IPR012348">
    <property type="entry name" value="RNR-like"/>
</dbReference>
<sequence length="309" mass="34906">MDYLYYKAINWDQIEDNFDKYTWEQLTSNFWLDIRVPIANDITAWQALPANEQKAIANMLASSSLINVFQSEVGTPSLRHDTRTQQEESVLNTITFMKSVHAKSCTTIFRELLTGDQSSAAFKWADNQDDLALAISQLTDVCQTGTDLQKKAMFILAETALVFGKYNDVLQNSQLINVNQMIENIMRGNAIFTAYLSYKFQLGFSDLTDNDQTELIDWINQRVQEFVAAEVELLEANAIDAAAAKNACYFGANHALSSLGLSTIFEVHPSLVIDEINERMINQQQFLQQVNAANPEADTEVMADDDYDF</sequence>
<dbReference type="SUPFAM" id="SSF47240">
    <property type="entry name" value="Ferritin-like"/>
    <property type="match status" value="1"/>
</dbReference>
<dbReference type="Pfam" id="PF00268">
    <property type="entry name" value="Ribonuc_red_sm"/>
    <property type="match status" value="1"/>
</dbReference>
<evidence type="ECO:0000313" key="2">
    <source>
        <dbReference type="EMBL" id="QER68210.1"/>
    </source>
</evidence>
<dbReference type="GO" id="GO:0009263">
    <property type="term" value="P:deoxyribonucleotide biosynthetic process"/>
    <property type="evidence" value="ECO:0007669"/>
    <property type="project" value="InterPro"/>
</dbReference>
<reference evidence="2 3" key="1">
    <citation type="submission" date="2019-09" db="EMBL/GenBank/DDBJ databases">
        <title>Complete Genome Sequence of Lactobacillus nenjiangensis SH-Y15, isolated from sauerkraut.</title>
        <authorList>
            <person name="Yang H."/>
        </authorList>
    </citation>
    <scope>NUCLEOTIDE SEQUENCE [LARGE SCALE GENOMIC DNA]</scope>
    <source>
        <strain evidence="2 3">SH-Y15</strain>
    </source>
</reference>
<dbReference type="OrthoDB" id="2265527at2"/>